<name>A0A915HWY6_ROMCU</name>
<organism evidence="1 2">
    <name type="scientific">Romanomermis culicivorax</name>
    <name type="common">Nematode worm</name>
    <dbReference type="NCBI Taxonomy" id="13658"/>
    <lineage>
        <taxon>Eukaryota</taxon>
        <taxon>Metazoa</taxon>
        <taxon>Ecdysozoa</taxon>
        <taxon>Nematoda</taxon>
        <taxon>Enoplea</taxon>
        <taxon>Dorylaimia</taxon>
        <taxon>Mermithida</taxon>
        <taxon>Mermithoidea</taxon>
        <taxon>Mermithidae</taxon>
        <taxon>Romanomermis</taxon>
    </lineage>
</organism>
<accession>A0A915HWY6</accession>
<reference evidence="2" key="1">
    <citation type="submission" date="2022-11" db="UniProtKB">
        <authorList>
            <consortium name="WormBaseParasite"/>
        </authorList>
    </citation>
    <scope>IDENTIFICATION</scope>
</reference>
<proteinExistence type="predicted"/>
<sequence>MEVIPIHSLICDSIGTTFSRIISKNVQCYGNDQKQECECRNFNVFTLGAAYKQKRDLLNNRSACPRSYSDLLSDYK</sequence>
<evidence type="ECO:0000313" key="2">
    <source>
        <dbReference type="WBParaSite" id="nRc.2.0.1.t06325-RA"/>
    </source>
</evidence>
<keyword evidence="1" id="KW-1185">Reference proteome</keyword>
<evidence type="ECO:0000313" key="1">
    <source>
        <dbReference type="Proteomes" id="UP000887565"/>
    </source>
</evidence>
<protein>
    <submittedName>
        <fullName evidence="2">Uncharacterized protein</fullName>
    </submittedName>
</protein>
<dbReference type="WBParaSite" id="nRc.2.0.1.t06325-RA">
    <property type="protein sequence ID" value="nRc.2.0.1.t06325-RA"/>
    <property type="gene ID" value="nRc.2.0.1.g06325"/>
</dbReference>
<dbReference type="AlphaFoldDB" id="A0A915HWY6"/>
<dbReference type="Proteomes" id="UP000887565">
    <property type="component" value="Unplaced"/>
</dbReference>